<gene>
    <name evidence="2" type="ORF">J34TS1_59040</name>
</gene>
<feature type="compositionally biased region" description="Low complexity" evidence="1">
    <location>
        <begin position="209"/>
        <end position="226"/>
    </location>
</feature>
<dbReference type="Proteomes" id="UP000682811">
    <property type="component" value="Unassembled WGS sequence"/>
</dbReference>
<evidence type="ECO:0000313" key="2">
    <source>
        <dbReference type="EMBL" id="GIO51139.1"/>
    </source>
</evidence>
<comment type="caution">
    <text evidence="2">The sequence shown here is derived from an EMBL/GenBank/DDBJ whole genome shotgun (WGS) entry which is preliminary data.</text>
</comment>
<feature type="region of interest" description="Disordered" evidence="1">
    <location>
        <begin position="1"/>
        <end position="24"/>
    </location>
</feature>
<protein>
    <submittedName>
        <fullName evidence="2">Uncharacterized protein</fullName>
    </submittedName>
</protein>
<keyword evidence="3" id="KW-1185">Reference proteome</keyword>
<organism evidence="2 3">
    <name type="scientific">Paenibacillus azoreducens</name>
    <dbReference type="NCBI Taxonomy" id="116718"/>
    <lineage>
        <taxon>Bacteria</taxon>
        <taxon>Bacillati</taxon>
        <taxon>Bacillota</taxon>
        <taxon>Bacilli</taxon>
        <taxon>Bacillales</taxon>
        <taxon>Paenibacillaceae</taxon>
        <taxon>Paenibacillus</taxon>
    </lineage>
</organism>
<dbReference type="AlphaFoldDB" id="A0A919YI16"/>
<dbReference type="RefSeq" id="WP_212981180.1">
    <property type="nucleotide sequence ID" value="NZ_AP025343.1"/>
</dbReference>
<evidence type="ECO:0000313" key="3">
    <source>
        <dbReference type="Proteomes" id="UP000682811"/>
    </source>
</evidence>
<feature type="region of interest" description="Disordered" evidence="1">
    <location>
        <begin position="175"/>
        <end position="226"/>
    </location>
</feature>
<sequence>MKNEQSKQQQDEGNHTSKLFNPEGKPVRVLSTSLGVALLANAFLLAGGVTAEGAGSGTAGGTAEQPKLVAWSNDEVKAYFDQNADWNIPLPEEKEKENGTQTGTAGNAGSSGTTVVNNYHSGFGWNDLLLYHFLFNSGSGYHPSTYYDNRQTYYTGTSQSYKPRSYSSGAFQNKSVVGSRVTPKTSRSTGSIVRRGTSAKSGSIGGKSSGFSSSGSHSSSRGGFGG</sequence>
<dbReference type="EMBL" id="BORT01000044">
    <property type="protein sequence ID" value="GIO51139.1"/>
    <property type="molecule type" value="Genomic_DNA"/>
</dbReference>
<reference evidence="2 3" key="1">
    <citation type="submission" date="2021-03" db="EMBL/GenBank/DDBJ databases">
        <title>Antimicrobial resistance genes in bacteria isolated from Japanese honey, and their potential for conferring macrolide and lincosamide resistance in the American foulbrood pathogen Paenibacillus larvae.</title>
        <authorList>
            <person name="Okamoto M."/>
            <person name="Kumagai M."/>
            <person name="Kanamori H."/>
            <person name="Takamatsu D."/>
        </authorList>
    </citation>
    <scope>NUCLEOTIDE SEQUENCE [LARGE SCALE GENOMIC DNA]</scope>
    <source>
        <strain evidence="2 3">J34TS1</strain>
    </source>
</reference>
<feature type="compositionally biased region" description="Polar residues" evidence="1">
    <location>
        <begin position="175"/>
        <end position="191"/>
    </location>
</feature>
<proteinExistence type="predicted"/>
<evidence type="ECO:0000256" key="1">
    <source>
        <dbReference type="SAM" id="MobiDB-lite"/>
    </source>
</evidence>
<accession>A0A919YI16</accession>
<feature type="compositionally biased region" description="Basic and acidic residues" evidence="1">
    <location>
        <begin position="1"/>
        <end position="15"/>
    </location>
</feature>
<name>A0A919YI16_9BACL</name>